<dbReference type="EMBL" id="JBHSXN010000001">
    <property type="protein sequence ID" value="MFC6952542.1"/>
    <property type="molecule type" value="Genomic_DNA"/>
</dbReference>
<dbReference type="AlphaFoldDB" id="A0ABD5VEQ3"/>
<protein>
    <submittedName>
        <fullName evidence="2">Carboxymuconolactone decarboxylase family protein</fullName>
    </submittedName>
</protein>
<proteinExistence type="predicted"/>
<reference evidence="2 3" key="1">
    <citation type="journal article" date="2019" name="Int. J. Syst. Evol. Microbiol.">
        <title>The Global Catalogue of Microorganisms (GCM) 10K type strain sequencing project: providing services to taxonomists for standard genome sequencing and annotation.</title>
        <authorList>
            <consortium name="The Broad Institute Genomics Platform"/>
            <consortium name="The Broad Institute Genome Sequencing Center for Infectious Disease"/>
            <person name="Wu L."/>
            <person name="Ma J."/>
        </authorList>
    </citation>
    <scope>NUCLEOTIDE SEQUENCE [LARGE SCALE GENOMIC DNA]</scope>
    <source>
        <strain evidence="2 3">GX26</strain>
    </source>
</reference>
<comment type="caution">
    <text evidence="2">The sequence shown here is derived from an EMBL/GenBank/DDBJ whole genome shotgun (WGS) entry which is preliminary data.</text>
</comment>
<name>A0ABD5VEQ3_9EURY</name>
<dbReference type="Gene3D" id="1.20.1290.10">
    <property type="entry name" value="AhpD-like"/>
    <property type="match status" value="1"/>
</dbReference>
<dbReference type="NCBIfam" id="TIGR00778">
    <property type="entry name" value="ahpD_dom"/>
    <property type="match status" value="1"/>
</dbReference>
<dbReference type="Pfam" id="PF02627">
    <property type="entry name" value="CMD"/>
    <property type="match status" value="1"/>
</dbReference>
<organism evidence="2 3">
    <name type="scientific">Halorubellus litoreus</name>
    <dbReference type="NCBI Taxonomy" id="755308"/>
    <lineage>
        <taxon>Archaea</taxon>
        <taxon>Methanobacteriati</taxon>
        <taxon>Methanobacteriota</taxon>
        <taxon>Stenosarchaea group</taxon>
        <taxon>Halobacteria</taxon>
        <taxon>Halobacteriales</taxon>
        <taxon>Halorubellaceae</taxon>
        <taxon>Halorubellus</taxon>
    </lineage>
</organism>
<dbReference type="InterPro" id="IPR029032">
    <property type="entry name" value="AhpD-like"/>
</dbReference>
<evidence type="ECO:0000313" key="3">
    <source>
        <dbReference type="Proteomes" id="UP001596395"/>
    </source>
</evidence>
<dbReference type="PANTHER" id="PTHR33930">
    <property type="entry name" value="ALKYL HYDROPEROXIDE REDUCTASE AHPD"/>
    <property type="match status" value="1"/>
</dbReference>
<dbReference type="InterPro" id="IPR003779">
    <property type="entry name" value="CMD-like"/>
</dbReference>
<evidence type="ECO:0000313" key="2">
    <source>
        <dbReference type="EMBL" id="MFC6952542.1"/>
    </source>
</evidence>
<evidence type="ECO:0000259" key="1">
    <source>
        <dbReference type="Pfam" id="PF02627"/>
    </source>
</evidence>
<keyword evidence="3" id="KW-1185">Reference proteome</keyword>
<feature type="domain" description="Carboxymuconolactone decarboxylase-like" evidence="1">
    <location>
        <begin position="45"/>
        <end position="112"/>
    </location>
</feature>
<dbReference type="InterPro" id="IPR004675">
    <property type="entry name" value="AhpD_core"/>
</dbReference>
<sequence>MAATPTTNTSYQDTLTDIEDTLGVVPGFMAAVPEDALVHEWPVFKQYTLGETEIPPKYRELMQFAVASSHHCQYCSTFHSGAAELNGATEEEIAEAGLLTSITQRWSSMLHAQQYDYDTFVDEFNQIGAYLTEQQQAAN</sequence>
<dbReference type="SUPFAM" id="SSF69118">
    <property type="entry name" value="AhpD-like"/>
    <property type="match status" value="1"/>
</dbReference>
<gene>
    <name evidence="2" type="ORF">ACFQGB_06665</name>
</gene>
<dbReference type="Proteomes" id="UP001596395">
    <property type="component" value="Unassembled WGS sequence"/>
</dbReference>
<dbReference type="PANTHER" id="PTHR33930:SF2">
    <property type="entry name" value="BLR3452 PROTEIN"/>
    <property type="match status" value="1"/>
</dbReference>
<accession>A0ABD5VEQ3</accession>
<dbReference type="RefSeq" id="WP_336349515.1">
    <property type="nucleotide sequence ID" value="NZ_JAZAQL010000001.1"/>
</dbReference>